<reference evidence="2" key="1">
    <citation type="submission" date="2018-05" db="EMBL/GenBank/DDBJ databases">
        <authorList>
            <person name="Lanie J.A."/>
            <person name="Ng W.-L."/>
            <person name="Kazmierczak K.M."/>
            <person name="Andrzejewski T.M."/>
            <person name="Davidsen T.M."/>
            <person name="Wayne K.J."/>
            <person name="Tettelin H."/>
            <person name="Glass J.I."/>
            <person name="Rusch D."/>
            <person name="Podicherti R."/>
            <person name="Tsui H.-C.T."/>
            <person name="Winkler M.E."/>
        </authorList>
    </citation>
    <scope>NUCLEOTIDE SEQUENCE</scope>
</reference>
<protein>
    <submittedName>
        <fullName evidence="2">Uncharacterized protein</fullName>
    </submittedName>
</protein>
<name>A0A381TE96_9ZZZZ</name>
<organism evidence="2">
    <name type="scientific">marine metagenome</name>
    <dbReference type="NCBI Taxonomy" id="408172"/>
    <lineage>
        <taxon>unclassified sequences</taxon>
        <taxon>metagenomes</taxon>
        <taxon>ecological metagenomes</taxon>
    </lineage>
</organism>
<evidence type="ECO:0000256" key="1">
    <source>
        <dbReference type="SAM" id="MobiDB-lite"/>
    </source>
</evidence>
<sequence>MNIVGLGSSLAIIIFLHVLIKRYNEMEEDNKELMELFKNRLNFSQVKSENKAEKIIDGDKQSYNKFEMEKVEDKEGVDIENDFSLLKKDLLKYVNGARNMFDNSLFDKSNEVNDKQKQNENNKQNIQEKKYENSSEFVIQHPFKQQAINSLDNNLNNKIDENNKKRYSSLDYKSFKPDMWVSENESSMNGGKIDPNSNISAFDNMESYNYILE</sequence>
<proteinExistence type="predicted"/>
<evidence type="ECO:0000313" key="2">
    <source>
        <dbReference type="EMBL" id="SVA13898.1"/>
    </source>
</evidence>
<dbReference type="EMBL" id="UINC01004380">
    <property type="protein sequence ID" value="SVA13898.1"/>
    <property type="molecule type" value="Genomic_DNA"/>
</dbReference>
<accession>A0A381TE96</accession>
<gene>
    <name evidence="2" type="ORF">METZ01_LOCUS66752</name>
</gene>
<dbReference type="AlphaFoldDB" id="A0A381TE96"/>
<feature type="region of interest" description="Disordered" evidence="1">
    <location>
        <begin position="108"/>
        <end position="127"/>
    </location>
</feature>